<reference evidence="1 2" key="1">
    <citation type="submission" date="2019-11" db="EMBL/GenBank/DDBJ databases">
        <title>Nocardia sp. nov. CT2-14 isolated from soil.</title>
        <authorList>
            <person name="Kanchanasin P."/>
            <person name="Tanasupawat S."/>
            <person name="Yuki M."/>
            <person name="Kudo T."/>
        </authorList>
    </citation>
    <scope>NUCLEOTIDE SEQUENCE [LARGE SCALE GENOMIC DNA]</scope>
    <source>
        <strain evidence="1 2">CT2-14</strain>
    </source>
</reference>
<dbReference type="Proteomes" id="UP000432464">
    <property type="component" value="Unassembled WGS sequence"/>
</dbReference>
<comment type="caution">
    <text evidence="1">The sequence shown here is derived from an EMBL/GenBank/DDBJ whole genome shotgun (WGS) entry which is preliminary data.</text>
</comment>
<name>A0A6I3L086_9NOCA</name>
<evidence type="ECO:0000313" key="1">
    <source>
        <dbReference type="EMBL" id="MTE14180.1"/>
    </source>
</evidence>
<organism evidence="1 2">
    <name type="scientific">Nocardia aurantiaca</name>
    <dbReference type="NCBI Taxonomy" id="2675850"/>
    <lineage>
        <taxon>Bacteria</taxon>
        <taxon>Bacillati</taxon>
        <taxon>Actinomycetota</taxon>
        <taxon>Actinomycetes</taxon>
        <taxon>Mycobacteriales</taxon>
        <taxon>Nocardiaceae</taxon>
        <taxon>Nocardia</taxon>
    </lineage>
</organism>
<keyword evidence="2" id="KW-1185">Reference proteome</keyword>
<dbReference type="EMBL" id="WMBB01000006">
    <property type="protein sequence ID" value="MTE14180.1"/>
    <property type="molecule type" value="Genomic_DNA"/>
</dbReference>
<proteinExistence type="predicted"/>
<sequence>MEYRGIRAHIVLCWLALLMIRIIETTTGTTWFTIRRELDRLHIGTFTGPAGTFRRSTEPTKPQRDVFAKLDIPVPNRIVELTPAP</sequence>
<gene>
    <name evidence="1" type="ORF">GLP40_15585</name>
</gene>
<dbReference type="AlphaFoldDB" id="A0A6I3L086"/>
<protein>
    <submittedName>
        <fullName evidence="1">Uncharacterized protein</fullName>
    </submittedName>
</protein>
<accession>A0A6I3L086</accession>
<evidence type="ECO:0000313" key="2">
    <source>
        <dbReference type="Proteomes" id="UP000432464"/>
    </source>
</evidence>